<evidence type="ECO:0000256" key="5">
    <source>
        <dbReference type="SAM" id="Phobius"/>
    </source>
</evidence>
<keyword evidence="3 5" id="KW-1133">Transmembrane helix</keyword>
<evidence type="ECO:0000256" key="2">
    <source>
        <dbReference type="ARBA" id="ARBA00022692"/>
    </source>
</evidence>
<organism evidence="7 8">
    <name type="scientific">Paenibacillus chondroitinus</name>
    <dbReference type="NCBI Taxonomy" id="59842"/>
    <lineage>
        <taxon>Bacteria</taxon>
        <taxon>Bacillati</taxon>
        <taxon>Bacillota</taxon>
        <taxon>Bacilli</taxon>
        <taxon>Bacillales</taxon>
        <taxon>Paenibacillaceae</taxon>
        <taxon>Paenibacillus</taxon>
    </lineage>
</organism>
<feature type="transmembrane region" description="Helical" evidence="5">
    <location>
        <begin position="293"/>
        <end position="313"/>
    </location>
</feature>
<feature type="transmembrane region" description="Helical" evidence="5">
    <location>
        <begin position="265"/>
        <end position="287"/>
    </location>
</feature>
<feature type="transmembrane region" description="Helical" evidence="5">
    <location>
        <begin position="196"/>
        <end position="216"/>
    </location>
</feature>
<dbReference type="InterPro" id="IPR051328">
    <property type="entry name" value="T7SS_ABC-Transporter"/>
</dbReference>
<reference evidence="7 8" key="1">
    <citation type="submission" date="2023-03" db="EMBL/GenBank/DDBJ databases">
        <title>Bacillus Genome Sequencing.</title>
        <authorList>
            <person name="Dunlap C."/>
        </authorList>
    </citation>
    <scope>NUCLEOTIDE SEQUENCE [LARGE SCALE GENOMIC DNA]</scope>
    <source>
        <strain evidence="7 8">NRS-1351</strain>
    </source>
</reference>
<sequence length="388" mass="41322">MLKQALGAFFKQGTTKVGIITAIMFQLLFSLIWMTGYAGVSDNTKNLKIAIVNEDQGMGSTVASKLKANLPFQTEQIDSNDKAQEMLNNRQVQMVIHISSDFTKKLQTPGQTAPISYTINESNPSMMKPVMQAVASNVTATVNGEAVAAGATAVLTQMAPKLPAEQAGQIAQGLANKVTSDIQSTNKVKDMPNQMLPMMLVLASIVGTMIMGMNFSVSTNILGASVSKMGKLAARFMLTVIAAVVVGLISATMVVALGGHVEKGFMALWQFESLFLLTFAFVAQMFLTLFGNAGMLFNIAMLSLQLVSSGAIVPRELLSNFYHTLSNYFPATYAVNGLMNILFGGPGVMKEVSSLLLIAVIALAIDCVVVCIKKVKAAPATRQISQAA</sequence>
<dbReference type="RefSeq" id="WP_127458329.1">
    <property type="nucleotide sequence ID" value="NZ_JAROBY010000017.1"/>
</dbReference>
<evidence type="ECO:0000259" key="6">
    <source>
        <dbReference type="Pfam" id="PF12698"/>
    </source>
</evidence>
<dbReference type="PANTHER" id="PTHR43077">
    <property type="entry name" value="TRANSPORT PERMEASE YVFS-RELATED"/>
    <property type="match status" value="1"/>
</dbReference>
<feature type="transmembrane region" description="Helical" evidence="5">
    <location>
        <begin position="325"/>
        <end position="343"/>
    </location>
</feature>
<dbReference type="PANTHER" id="PTHR43077:SF5">
    <property type="entry name" value="PHAGE INFECTION PROTEIN"/>
    <property type="match status" value="1"/>
</dbReference>
<feature type="transmembrane region" description="Helical" evidence="5">
    <location>
        <begin position="236"/>
        <end position="258"/>
    </location>
</feature>
<evidence type="ECO:0000313" key="8">
    <source>
        <dbReference type="Proteomes" id="UP001355653"/>
    </source>
</evidence>
<keyword evidence="2 5" id="KW-0812">Transmembrane</keyword>
<dbReference type="Gene3D" id="3.40.1710.10">
    <property type="entry name" value="abc type-2 transporter like domain"/>
    <property type="match status" value="1"/>
</dbReference>
<keyword evidence="4 5" id="KW-0472">Membrane</keyword>
<evidence type="ECO:0000313" key="7">
    <source>
        <dbReference type="EMBL" id="MEB4794650.1"/>
    </source>
</evidence>
<gene>
    <name evidence="7" type="ORF">P5G65_12145</name>
</gene>
<dbReference type="Proteomes" id="UP001355653">
    <property type="component" value="Unassembled WGS sequence"/>
</dbReference>
<evidence type="ECO:0000256" key="1">
    <source>
        <dbReference type="ARBA" id="ARBA00004141"/>
    </source>
</evidence>
<feature type="domain" description="ABC-2 type transporter transmembrane" evidence="6">
    <location>
        <begin position="18"/>
        <end position="365"/>
    </location>
</feature>
<proteinExistence type="predicted"/>
<comment type="caution">
    <text evidence="7">The sequence shown here is derived from an EMBL/GenBank/DDBJ whole genome shotgun (WGS) entry which is preliminary data.</text>
</comment>
<evidence type="ECO:0000256" key="3">
    <source>
        <dbReference type="ARBA" id="ARBA00022989"/>
    </source>
</evidence>
<feature type="transmembrane region" description="Helical" evidence="5">
    <location>
        <begin position="20"/>
        <end position="40"/>
    </location>
</feature>
<protein>
    <submittedName>
        <fullName evidence="7">ABC transporter permease</fullName>
    </submittedName>
</protein>
<dbReference type="InterPro" id="IPR013525">
    <property type="entry name" value="ABC2_TM"/>
</dbReference>
<accession>A0ABU6DA77</accession>
<feature type="transmembrane region" description="Helical" evidence="5">
    <location>
        <begin position="355"/>
        <end position="372"/>
    </location>
</feature>
<dbReference type="Pfam" id="PF12698">
    <property type="entry name" value="ABC2_membrane_3"/>
    <property type="match status" value="1"/>
</dbReference>
<comment type="subcellular location">
    <subcellularLocation>
        <location evidence="1">Membrane</location>
        <topology evidence="1">Multi-pass membrane protein</topology>
    </subcellularLocation>
</comment>
<evidence type="ECO:0000256" key="4">
    <source>
        <dbReference type="ARBA" id="ARBA00023136"/>
    </source>
</evidence>
<keyword evidence="8" id="KW-1185">Reference proteome</keyword>
<dbReference type="EMBL" id="JAROBY010000017">
    <property type="protein sequence ID" value="MEB4794650.1"/>
    <property type="molecule type" value="Genomic_DNA"/>
</dbReference>
<name>A0ABU6DA77_9BACL</name>